<keyword evidence="3" id="KW-1185">Reference proteome</keyword>
<evidence type="ECO:0000313" key="3">
    <source>
        <dbReference type="Proteomes" id="UP000193218"/>
    </source>
</evidence>
<evidence type="ECO:0000313" key="2">
    <source>
        <dbReference type="EMBL" id="ORX36947.1"/>
    </source>
</evidence>
<protein>
    <submittedName>
        <fullName evidence="2">Uncharacterized protein</fullName>
    </submittedName>
</protein>
<dbReference type="RefSeq" id="XP_021871016.1">
    <property type="nucleotide sequence ID" value="XM_022014130.1"/>
</dbReference>
<dbReference type="GeneID" id="33555938"/>
<accession>A0A1Y1UHE0</accession>
<dbReference type="Proteomes" id="UP000193218">
    <property type="component" value="Unassembled WGS sequence"/>
</dbReference>
<feature type="region of interest" description="Disordered" evidence="1">
    <location>
        <begin position="38"/>
        <end position="75"/>
    </location>
</feature>
<organism evidence="2 3">
    <name type="scientific">Kockovaella imperatae</name>
    <dbReference type="NCBI Taxonomy" id="4999"/>
    <lineage>
        <taxon>Eukaryota</taxon>
        <taxon>Fungi</taxon>
        <taxon>Dikarya</taxon>
        <taxon>Basidiomycota</taxon>
        <taxon>Agaricomycotina</taxon>
        <taxon>Tremellomycetes</taxon>
        <taxon>Tremellales</taxon>
        <taxon>Cuniculitremaceae</taxon>
        <taxon>Kockovaella</taxon>
    </lineage>
</organism>
<evidence type="ECO:0000256" key="1">
    <source>
        <dbReference type="SAM" id="MobiDB-lite"/>
    </source>
</evidence>
<dbReference type="AlphaFoldDB" id="A0A1Y1UHE0"/>
<feature type="compositionally biased region" description="Polar residues" evidence="1">
    <location>
        <begin position="1"/>
        <end position="14"/>
    </location>
</feature>
<feature type="region of interest" description="Disordered" evidence="1">
    <location>
        <begin position="1"/>
        <end position="21"/>
    </location>
</feature>
<dbReference type="EMBL" id="NBSH01000007">
    <property type="protein sequence ID" value="ORX36947.1"/>
    <property type="molecule type" value="Genomic_DNA"/>
</dbReference>
<gene>
    <name evidence="2" type="ORF">BD324DRAFT_608916</name>
</gene>
<feature type="region of interest" description="Disordered" evidence="1">
    <location>
        <begin position="121"/>
        <end position="199"/>
    </location>
</feature>
<feature type="compositionally biased region" description="Polar residues" evidence="1">
    <location>
        <begin position="129"/>
        <end position="139"/>
    </location>
</feature>
<name>A0A1Y1UHE0_9TREE</name>
<dbReference type="InParanoid" id="A0A1Y1UHE0"/>
<feature type="compositionally biased region" description="Basic and acidic residues" evidence="1">
    <location>
        <begin position="146"/>
        <end position="164"/>
    </location>
</feature>
<proteinExistence type="predicted"/>
<comment type="caution">
    <text evidence="2">The sequence shown here is derived from an EMBL/GenBank/DDBJ whole genome shotgun (WGS) entry which is preliminary data.</text>
</comment>
<reference evidence="2 3" key="1">
    <citation type="submission" date="2017-03" db="EMBL/GenBank/DDBJ databases">
        <title>Widespread Adenine N6-methylation of Active Genes in Fungi.</title>
        <authorList>
            <consortium name="DOE Joint Genome Institute"/>
            <person name="Mondo S.J."/>
            <person name="Dannebaum R.O."/>
            <person name="Kuo R.C."/>
            <person name="Louie K.B."/>
            <person name="Bewick A.J."/>
            <person name="Labutti K."/>
            <person name="Haridas S."/>
            <person name="Kuo A."/>
            <person name="Salamov A."/>
            <person name="Ahrendt S.R."/>
            <person name="Lau R."/>
            <person name="Bowen B.P."/>
            <person name="Lipzen A."/>
            <person name="Sullivan W."/>
            <person name="Andreopoulos W.B."/>
            <person name="Clum A."/>
            <person name="Lindquist E."/>
            <person name="Daum C."/>
            <person name="Northen T.R."/>
            <person name="Ramamoorthy G."/>
            <person name="Schmitz R.J."/>
            <person name="Gryganskyi A."/>
            <person name="Culley D."/>
            <person name="Magnuson J."/>
            <person name="James T.Y."/>
            <person name="O'Malley M.A."/>
            <person name="Stajich J.E."/>
            <person name="Spatafora J.W."/>
            <person name="Visel A."/>
            <person name="Grigoriev I.V."/>
        </authorList>
    </citation>
    <scope>NUCLEOTIDE SEQUENCE [LARGE SCALE GENOMIC DNA]</scope>
    <source>
        <strain evidence="2 3">NRRL Y-17943</strain>
    </source>
</reference>
<sequence>MQSTKGLLFANNSSHFHDEDPQAEIEAVVETASEIVDKVEDTDSQGEADPGDSTLNTFSAPEGASELGKALTSNDAVESWAEGKVDIVKRRVAANTSTFEQASVPSGLEDQRRAYIARRAASSPVKTVVPTSETQSAGQDSLAEGTDFRSERPSSKCEEDDRGKGQRAGELTESSTESQKEGASGDTSPKRPELPTMTRMEIGLVKANMRTTKTKTRRMATAQMVIKMKEAKPIQR</sequence>